<dbReference type="EMBL" id="VAFM01000001">
    <property type="protein sequence ID" value="TKW61252.1"/>
    <property type="molecule type" value="Genomic_DNA"/>
</dbReference>
<accession>A0A6N4RB16</accession>
<feature type="transmembrane region" description="Helical" evidence="1">
    <location>
        <begin position="34"/>
        <end position="56"/>
    </location>
</feature>
<dbReference type="AlphaFoldDB" id="A0A6N4RB16"/>
<gene>
    <name evidence="2" type="ORF">DI628_01080</name>
</gene>
<evidence type="ECO:0000256" key="1">
    <source>
        <dbReference type="SAM" id="Phobius"/>
    </source>
</evidence>
<proteinExistence type="predicted"/>
<feature type="transmembrane region" description="Helical" evidence="1">
    <location>
        <begin position="9"/>
        <end position="28"/>
    </location>
</feature>
<protein>
    <submittedName>
        <fullName evidence="2">Uncharacterized protein</fullName>
    </submittedName>
</protein>
<name>A0A6N4RB16_BLAVI</name>
<keyword evidence="1" id="KW-0472">Membrane</keyword>
<keyword evidence="1" id="KW-0812">Transmembrane</keyword>
<evidence type="ECO:0000313" key="3">
    <source>
        <dbReference type="Proteomes" id="UP000320948"/>
    </source>
</evidence>
<reference evidence="2 3" key="1">
    <citation type="journal article" date="2017" name="Nat. Commun.">
        <title>In situ click chemistry generation of cyclooxygenase-2 inhibitors.</title>
        <authorList>
            <person name="Bhardwaj A."/>
            <person name="Kaur J."/>
            <person name="Wuest M."/>
            <person name="Wuest F."/>
        </authorList>
    </citation>
    <scope>NUCLEOTIDE SEQUENCE [LARGE SCALE GENOMIC DNA]</scope>
    <source>
        <strain evidence="2">S2_018_000_R2_106</strain>
    </source>
</reference>
<organism evidence="2 3">
    <name type="scientific">Blastochloris viridis</name>
    <name type="common">Rhodopseudomonas viridis</name>
    <dbReference type="NCBI Taxonomy" id="1079"/>
    <lineage>
        <taxon>Bacteria</taxon>
        <taxon>Pseudomonadati</taxon>
        <taxon>Pseudomonadota</taxon>
        <taxon>Alphaproteobacteria</taxon>
        <taxon>Hyphomicrobiales</taxon>
        <taxon>Blastochloridaceae</taxon>
        <taxon>Blastochloris</taxon>
    </lineage>
</organism>
<keyword evidence="1" id="KW-1133">Transmembrane helix</keyword>
<dbReference type="Proteomes" id="UP000320948">
    <property type="component" value="Unassembled WGS sequence"/>
</dbReference>
<comment type="caution">
    <text evidence="2">The sequence shown here is derived from an EMBL/GenBank/DDBJ whole genome shotgun (WGS) entry which is preliminary data.</text>
</comment>
<sequence length="212" mass="24402">MEHLTTRIIAIRITLLIGVGVLILVLLHKNLLSLPLAIILVLISIGAYMFATQWLAAAVSYRTEFWYNGGVSSAYHKKQIALSRQKLDELEQRFAGALSDAYDIYSFARARKALNDLDRLLMPGLKLGYFGHLYFKREVLTFISLLEDDLPQASAELAKTNIIIPEEPQKRYNKLRKYFHEYLARSEMDEPETRYPRSEVLTKGYLKLNAYI</sequence>
<evidence type="ECO:0000313" key="2">
    <source>
        <dbReference type="EMBL" id="TKW61252.1"/>
    </source>
</evidence>